<organism evidence="5 6">
    <name type="scientific">Saccharibacillus endophyticus</name>
    <dbReference type="NCBI Taxonomy" id="2060666"/>
    <lineage>
        <taxon>Bacteria</taxon>
        <taxon>Bacillati</taxon>
        <taxon>Bacillota</taxon>
        <taxon>Bacilli</taxon>
        <taxon>Bacillales</taxon>
        <taxon>Paenibacillaceae</taxon>
        <taxon>Saccharibacillus</taxon>
    </lineage>
</organism>
<comment type="similarity">
    <text evidence="1">Belongs to the AHA1 family.</text>
</comment>
<feature type="transmembrane region" description="Helical" evidence="3">
    <location>
        <begin position="60"/>
        <end position="79"/>
    </location>
</feature>
<sequence length="273" mass="29620">MKKSSLSFALRGISLLLGIVGILLVLRSTELGLAKADSLTSSQDEYGSGTRFWLVQQSGIAAYRTLGAILAGVGLFQALRPLSRLEMQRITVAAEQEPGVHVADSLPTSGFEQGGASRVQGPRTDTASRTIQASPQKLYWAFVDPDVLVRWLPPEGMRGKIERFEPQAGGAYRMVLTHEGASGSFEGKSSRDRDIVEGRFLELVPGEKVVQAVAFDSPDPSFAGEMRIIWKLEPDGDRTKVTVVCEQVPAGIAKKEHEQALASTLRNLDRIVS</sequence>
<keyword evidence="3" id="KW-1133">Transmembrane helix</keyword>
<evidence type="ECO:0000256" key="3">
    <source>
        <dbReference type="SAM" id="Phobius"/>
    </source>
</evidence>
<evidence type="ECO:0000259" key="4">
    <source>
        <dbReference type="Pfam" id="PF08327"/>
    </source>
</evidence>
<reference evidence="6" key="1">
    <citation type="journal article" date="2019" name="Int. J. Syst. Evol. Microbiol.">
        <title>The Global Catalogue of Microorganisms (GCM) 10K type strain sequencing project: providing services to taxonomists for standard genome sequencing and annotation.</title>
        <authorList>
            <consortium name="The Broad Institute Genomics Platform"/>
            <consortium name="The Broad Institute Genome Sequencing Center for Infectious Disease"/>
            <person name="Wu L."/>
            <person name="Ma J."/>
        </authorList>
    </citation>
    <scope>NUCLEOTIDE SEQUENCE [LARGE SCALE GENOMIC DNA]</scope>
    <source>
        <strain evidence="6">CCM 8702</strain>
    </source>
</reference>
<proteinExistence type="inferred from homology"/>
<dbReference type="Proteomes" id="UP000605427">
    <property type="component" value="Unassembled WGS sequence"/>
</dbReference>
<comment type="caution">
    <text evidence="5">The sequence shown here is derived from an EMBL/GenBank/DDBJ whole genome shotgun (WGS) entry which is preliminary data.</text>
</comment>
<evidence type="ECO:0000256" key="1">
    <source>
        <dbReference type="ARBA" id="ARBA00006817"/>
    </source>
</evidence>
<keyword evidence="3" id="KW-0812">Transmembrane</keyword>
<dbReference type="EMBL" id="BMDD01000003">
    <property type="protein sequence ID" value="GGH79822.1"/>
    <property type="molecule type" value="Genomic_DNA"/>
</dbReference>
<feature type="domain" description="Activator of Hsp90 ATPase homologue 1/2-like C-terminal" evidence="4">
    <location>
        <begin position="133"/>
        <end position="272"/>
    </location>
</feature>
<accession>A0ABQ1ZXK9</accession>
<dbReference type="InterPro" id="IPR023393">
    <property type="entry name" value="START-like_dom_sf"/>
</dbReference>
<dbReference type="RefSeq" id="WP_229714180.1">
    <property type="nucleotide sequence ID" value="NZ_BMDD01000003.1"/>
</dbReference>
<dbReference type="SUPFAM" id="SSF55961">
    <property type="entry name" value="Bet v1-like"/>
    <property type="match status" value="1"/>
</dbReference>
<protein>
    <recommendedName>
        <fullName evidence="4">Activator of Hsp90 ATPase homologue 1/2-like C-terminal domain-containing protein</fullName>
    </recommendedName>
</protein>
<keyword evidence="6" id="KW-1185">Reference proteome</keyword>
<gene>
    <name evidence="5" type="ORF">GCM10007362_27200</name>
</gene>
<evidence type="ECO:0000256" key="2">
    <source>
        <dbReference type="SAM" id="MobiDB-lite"/>
    </source>
</evidence>
<dbReference type="Gene3D" id="3.30.530.20">
    <property type="match status" value="1"/>
</dbReference>
<name>A0ABQ1ZXK9_9BACL</name>
<evidence type="ECO:0000313" key="6">
    <source>
        <dbReference type="Proteomes" id="UP000605427"/>
    </source>
</evidence>
<evidence type="ECO:0000313" key="5">
    <source>
        <dbReference type="EMBL" id="GGH79822.1"/>
    </source>
</evidence>
<dbReference type="Pfam" id="PF08327">
    <property type="entry name" value="AHSA1"/>
    <property type="match status" value="1"/>
</dbReference>
<dbReference type="InterPro" id="IPR013538">
    <property type="entry name" value="ASHA1/2-like_C"/>
</dbReference>
<feature type="region of interest" description="Disordered" evidence="2">
    <location>
        <begin position="109"/>
        <end position="130"/>
    </location>
</feature>
<keyword evidence="3" id="KW-0472">Membrane</keyword>